<evidence type="ECO:0000313" key="2">
    <source>
        <dbReference type="Proteomes" id="UP000078492"/>
    </source>
</evidence>
<dbReference type="Proteomes" id="UP000078492">
    <property type="component" value="Unassembled WGS sequence"/>
</dbReference>
<protein>
    <submittedName>
        <fullName evidence="1">Uncharacterized protein</fullName>
    </submittedName>
</protein>
<sequence>MKFDARCYRDGNNHTTLRTGLTSICYRHDGVCRMVSFYGRPIPNSADNDAEWVRKVSRASGDLVNVLMKEKERQPFSRVQETQHPQLDRWFGNNHIIFYTSSRVYPRNSDAGLPSGANRTNKVISRVVVKEKSAKIKGIVGLTRGVEPASRYSRQFRRGFSDAVLL</sequence>
<keyword evidence="2" id="KW-1185">Reference proteome</keyword>
<gene>
    <name evidence="1" type="ORF">ALC57_07087</name>
</gene>
<reference evidence="1 2" key="1">
    <citation type="submission" date="2015-09" db="EMBL/GenBank/DDBJ databases">
        <title>Trachymyrmex cornetzi WGS genome.</title>
        <authorList>
            <person name="Nygaard S."/>
            <person name="Hu H."/>
            <person name="Boomsma J."/>
            <person name="Zhang G."/>
        </authorList>
    </citation>
    <scope>NUCLEOTIDE SEQUENCE [LARGE SCALE GENOMIC DNA]</scope>
    <source>
        <strain evidence="1">Tcor2-1</strain>
        <tissue evidence="1">Whole body</tissue>
    </source>
</reference>
<accession>A0A195E6V1</accession>
<proteinExistence type="predicted"/>
<organism evidence="1 2">
    <name type="scientific">Trachymyrmex cornetzi</name>
    <dbReference type="NCBI Taxonomy" id="471704"/>
    <lineage>
        <taxon>Eukaryota</taxon>
        <taxon>Metazoa</taxon>
        <taxon>Ecdysozoa</taxon>
        <taxon>Arthropoda</taxon>
        <taxon>Hexapoda</taxon>
        <taxon>Insecta</taxon>
        <taxon>Pterygota</taxon>
        <taxon>Neoptera</taxon>
        <taxon>Endopterygota</taxon>
        <taxon>Hymenoptera</taxon>
        <taxon>Apocrita</taxon>
        <taxon>Aculeata</taxon>
        <taxon>Formicoidea</taxon>
        <taxon>Formicidae</taxon>
        <taxon>Myrmicinae</taxon>
        <taxon>Trachymyrmex</taxon>
    </lineage>
</organism>
<dbReference type="EMBL" id="KQ979592">
    <property type="protein sequence ID" value="KYN20597.1"/>
    <property type="molecule type" value="Genomic_DNA"/>
</dbReference>
<dbReference type="AlphaFoldDB" id="A0A195E6V1"/>
<name>A0A195E6V1_9HYME</name>
<evidence type="ECO:0000313" key="1">
    <source>
        <dbReference type="EMBL" id="KYN20597.1"/>
    </source>
</evidence>